<evidence type="ECO:0000313" key="1">
    <source>
        <dbReference type="EMBL" id="MTD12910.1"/>
    </source>
</evidence>
<dbReference type="Gene3D" id="1.20.120.450">
    <property type="entry name" value="dinb family like domain"/>
    <property type="match status" value="1"/>
</dbReference>
<dbReference type="Pfam" id="PF04978">
    <property type="entry name" value="MST"/>
    <property type="match status" value="1"/>
</dbReference>
<dbReference type="SUPFAM" id="SSF109854">
    <property type="entry name" value="DinB/YfiT-like putative metalloenzymes"/>
    <property type="match status" value="1"/>
</dbReference>
<dbReference type="InterPro" id="IPR034660">
    <property type="entry name" value="DinB/YfiT-like"/>
</dbReference>
<dbReference type="InterPro" id="IPR007061">
    <property type="entry name" value="MST-like"/>
</dbReference>
<proteinExistence type="predicted"/>
<dbReference type="RefSeq" id="WP_154766889.1">
    <property type="nucleotide sequence ID" value="NZ_WLYK01000001.1"/>
</dbReference>
<gene>
    <name evidence="1" type="ORF">GIS00_02985</name>
</gene>
<dbReference type="Proteomes" id="UP000460221">
    <property type="component" value="Unassembled WGS sequence"/>
</dbReference>
<comment type="caution">
    <text evidence="1">The sequence shown here is derived from an EMBL/GenBank/DDBJ whole genome shotgun (WGS) entry which is preliminary data.</text>
</comment>
<organism evidence="1 2">
    <name type="scientific">Nakamurella alba</name>
    <dbReference type="NCBI Taxonomy" id="2665158"/>
    <lineage>
        <taxon>Bacteria</taxon>
        <taxon>Bacillati</taxon>
        <taxon>Actinomycetota</taxon>
        <taxon>Actinomycetes</taxon>
        <taxon>Nakamurellales</taxon>
        <taxon>Nakamurellaceae</taxon>
        <taxon>Nakamurella</taxon>
    </lineage>
</organism>
<dbReference type="EMBL" id="WLYK01000001">
    <property type="protein sequence ID" value="MTD12910.1"/>
    <property type="molecule type" value="Genomic_DNA"/>
</dbReference>
<keyword evidence="2" id="KW-1185">Reference proteome</keyword>
<dbReference type="AlphaFoldDB" id="A0A7K1FFR8"/>
<sequence length="182" mass="20035">MDAVETLDTRIDEPGRRPGEAGMLLFALRRSRAQFAWKVGGLDAEQLARPMPPSSMTIGGLVKHLALVEEQKIALALTGRPPAPPWDTHEPDTEWTSAAADTPEQLYGLWRATVARAEAALAGLTDADLDRPVAVWPWEGEPPNVRLLLVDLHDEYARHVGHADLFRERIDGLTGEDPPQPE</sequence>
<name>A0A7K1FFR8_9ACTN</name>
<reference evidence="1 2" key="1">
    <citation type="submission" date="2019-11" db="EMBL/GenBank/DDBJ databases">
        <authorList>
            <person name="Jiang L.-Q."/>
        </authorList>
    </citation>
    <scope>NUCLEOTIDE SEQUENCE [LARGE SCALE GENOMIC DNA]</scope>
    <source>
        <strain evidence="1 2">YIM 132087</strain>
    </source>
</reference>
<evidence type="ECO:0000313" key="2">
    <source>
        <dbReference type="Proteomes" id="UP000460221"/>
    </source>
</evidence>
<accession>A0A7K1FFR8</accession>
<protein>
    <submittedName>
        <fullName evidence="1">DUF664 domain-containing protein</fullName>
    </submittedName>
</protein>